<protein>
    <submittedName>
        <fullName evidence="1">Uncharacterized protein</fullName>
    </submittedName>
</protein>
<proteinExistence type="predicted"/>
<keyword evidence="2" id="KW-1185">Reference proteome</keyword>
<dbReference type="EMBL" id="NBNE01019822">
    <property type="protein sequence ID" value="OWY91615.1"/>
    <property type="molecule type" value="Genomic_DNA"/>
</dbReference>
<evidence type="ECO:0000313" key="1">
    <source>
        <dbReference type="EMBL" id="OWY91615.1"/>
    </source>
</evidence>
<organism evidence="1 2">
    <name type="scientific">Phytophthora megakarya</name>
    <dbReference type="NCBI Taxonomy" id="4795"/>
    <lineage>
        <taxon>Eukaryota</taxon>
        <taxon>Sar</taxon>
        <taxon>Stramenopiles</taxon>
        <taxon>Oomycota</taxon>
        <taxon>Peronosporomycetes</taxon>
        <taxon>Peronosporales</taxon>
        <taxon>Peronosporaceae</taxon>
        <taxon>Phytophthora</taxon>
    </lineage>
</organism>
<comment type="caution">
    <text evidence="1">The sequence shown here is derived from an EMBL/GenBank/DDBJ whole genome shotgun (WGS) entry which is preliminary data.</text>
</comment>
<dbReference type="Proteomes" id="UP000198211">
    <property type="component" value="Unassembled WGS sequence"/>
</dbReference>
<sequence>MPKGYEQLAGRCWIPVPFPADVVLRRDRKKLQRIREALELFNALATVNTRVFLHLLKEFVVVADHFDDIFTPDLIFVSPVWECYLVGRLDSEEVVKTWGKLFGCGEDPMEYSEEFGVVMEKFDIIKEETMIVLQDFIGQQTTVEWCDPTVVIEWTVEHVAVPTKGVEVATTSKAVSPRLDEIFKINVPEVVRLCSVSDPTRMMKLWGGLSANATSPSVETMKPRFSEREVLELTVALSRINLTKLRLNLDDEVGSMVLEPMLEFS</sequence>
<dbReference type="OrthoDB" id="129474at2759"/>
<accession>A0A225UF05</accession>
<reference evidence="2" key="1">
    <citation type="submission" date="2017-03" db="EMBL/GenBank/DDBJ databases">
        <title>Phytopthora megakarya and P. palmivora, two closely related causual agents of cacao black pod achieved similar genome size and gene model numbers by different mechanisms.</title>
        <authorList>
            <person name="Ali S."/>
            <person name="Shao J."/>
            <person name="Larry D.J."/>
            <person name="Kronmiller B."/>
            <person name="Shen D."/>
            <person name="Strem M.D."/>
            <person name="Melnick R.L."/>
            <person name="Guiltinan M.J."/>
            <person name="Tyler B.M."/>
            <person name="Meinhardt L.W."/>
            <person name="Bailey B.A."/>
        </authorList>
    </citation>
    <scope>NUCLEOTIDE SEQUENCE [LARGE SCALE GENOMIC DNA]</scope>
    <source>
        <strain evidence="2">zdho120</strain>
    </source>
</reference>
<dbReference type="AlphaFoldDB" id="A0A225UF05"/>
<name>A0A225UF05_9STRA</name>
<evidence type="ECO:0000313" key="2">
    <source>
        <dbReference type="Proteomes" id="UP000198211"/>
    </source>
</evidence>
<gene>
    <name evidence="1" type="ORF">PHMEG_00039726</name>
</gene>